<organism evidence="1 2">
    <name type="scientific">Halocatena marina</name>
    <dbReference type="NCBI Taxonomy" id="2934937"/>
    <lineage>
        <taxon>Archaea</taxon>
        <taxon>Methanobacteriati</taxon>
        <taxon>Methanobacteriota</taxon>
        <taxon>Stenosarchaea group</taxon>
        <taxon>Halobacteria</taxon>
        <taxon>Halobacteriales</taxon>
        <taxon>Natronomonadaceae</taxon>
        <taxon>Halocatena</taxon>
    </lineage>
</organism>
<keyword evidence="2" id="KW-1185">Reference proteome</keyword>
<evidence type="ECO:0000313" key="1">
    <source>
        <dbReference type="EMBL" id="MFC7190690.1"/>
    </source>
</evidence>
<dbReference type="EMBL" id="JBHTAX010000001">
    <property type="protein sequence ID" value="MFC7190690.1"/>
    <property type="molecule type" value="Genomic_DNA"/>
</dbReference>
<reference evidence="1 2" key="1">
    <citation type="journal article" date="2019" name="Int. J. Syst. Evol. Microbiol.">
        <title>The Global Catalogue of Microorganisms (GCM) 10K type strain sequencing project: providing services to taxonomists for standard genome sequencing and annotation.</title>
        <authorList>
            <consortium name="The Broad Institute Genomics Platform"/>
            <consortium name="The Broad Institute Genome Sequencing Center for Infectious Disease"/>
            <person name="Wu L."/>
            <person name="Ma J."/>
        </authorList>
    </citation>
    <scope>NUCLEOTIDE SEQUENCE [LARGE SCALE GENOMIC DNA]</scope>
    <source>
        <strain evidence="1 2">RDMS1</strain>
    </source>
</reference>
<accession>A0ABD5YT65</accession>
<evidence type="ECO:0000313" key="2">
    <source>
        <dbReference type="Proteomes" id="UP001596417"/>
    </source>
</evidence>
<comment type="caution">
    <text evidence="1">The sequence shown here is derived from an EMBL/GenBank/DDBJ whole genome shotgun (WGS) entry which is preliminary data.</text>
</comment>
<gene>
    <name evidence="1" type="ORF">ACFQL7_13155</name>
</gene>
<sequence>MTASWSTIRERTAERTDRIVSDVQSEWGTTLTVAPFDLGPRPHDAEVMDLEYASECRHVNPPSIF</sequence>
<name>A0ABD5YT65_9EURY</name>
<protein>
    <submittedName>
        <fullName evidence="1">Uncharacterized protein</fullName>
    </submittedName>
</protein>
<dbReference type="GeneID" id="76200334"/>
<dbReference type="Proteomes" id="UP001596417">
    <property type="component" value="Unassembled WGS sequence"/>
</dbReference>
<dbReference type="RefSeq" id="WP_264555980.1">
    <property type="nucleotide sequence ID" value="NZ_CP109979.1"/>
</dbReference>
<proteinExistence type="predicted"/>
<dbReference type="AlphaFoldDB" id="A0ABD5YT65"/>